<keyword evidence="3" id="KW-1185">Reference proteome</keyword>
<evidence type="ECO:0000313" key="3">
    <source>
        <dbReference type="Proteomes" id="UP000282876"/>
    </source>
</evidence>
<gene>
    <name evidence="2" type="ORF">TUBRATIS_003720</name>
</gene>
<evidence type="ECO:0000256" key="1">
    <source>
        <dbReference type="SAM" id="MobiDB-lite"/>
    </source>
</evidence>
<dbReference type="VEuPathDB" id="MicrosporidiaDB:TUBRATIS_003720"/>
<feature type="compositionally biased region" description="Acidic residues" evidence="1">
    <location>
        <begin position="95"/>
        <end position="104"/>
    </location>
</feature>
<organism evidence="2 3">
    <name type="scientific">Tubulinosema ratisbonensis</name>
    <dbReference type="NCBI Taxonomy" id="291195"/>
    <lineage>
        <taxon>Eukaryota</taxon>
        <taxon>Fungi</taxon>
        <taxon>Fungi incertae sedis</taxon>
        <taxon>Microsporidia</taxon>
        <taxon>Tubulinosematoidea</taxon>
        <taxon>Tubulinosematidae</taxon>
        <taxon>Tubulinosema</taxon>
    </lineage>
</organism>
<protein>
    <submittedName>
        <fullName evidence="2">Uncharacterized protein</fullName>
    </submittedName>
</protein>
<dbReference type="Proteomes" id="UP000282876">
    <property type="component" value="Unassembled WGS sequence"/>
</dbReference>
<sequence>MFIFSLILVKAATSNEARKEFLRNLVDVNEDNNESVVKLSGFTVTEQEETCPHCPKCNPSKEEKSVGDEEVATKIDSLKVSEKADEVKVVKFEVGEDSSEEEVEKDSQKTDLEEKKCDEKGKDNSNEKSVLPEEKSDSKEEPSKTNKPLKEKNSSALNYFF</sequence>
<dbReference type="AlphaFoldDB" id="A0A437AQ07"/>
<proteinExistence type="predicted"/>
<evidence type="ECO:0000313" key="2">
    <source>
        <dbReference type="EMBL" id="RVD93097.1"/>
    </source>
</evidence>
<name>A0A437AQ07_9MICR</name>
<feature type="compositionally biased region" description="Basic and acidic residues" evidence="1">
    <location>
        <begin position="105"/>
        <end position="153"/>
    </location>
</feature>
<feature type="region of interest" description="Disordered" evidence="1">
    <location>
        <begin position="94"/>
        <end position="161"/>
    </location>
</feature>
<reference evidence="2 3" key="1">
    <citation type="submission" date="2018-10" db="EMBL/GenBank/DDBJ databases">
        <title>Draft genome sequence of the microsporidian Tubulinosema ratisbonensis.</title>
        <authorList>
            <person name="Polonais V."/>
            <person name="Peyretaillade E."/>
            <person name="Niehus S."/>
            <person name="Wawrzyniak I."/>
            <person name="Franchet A."/>
            <person name="Gaspin C."/>
            <person name="Reichstadt M."/>
            <person name="Belser C."/>
            <person name="Labadie K."/>
            <person name="Delbac F."/>
            <person name="Ferrandon D."/>
        </authorList>
    </citation>
    <scope>NUCLEOTIDE SEQUENCE [LARGE SCALE GENOMIC DNA]</scope>
    <source>
        <strain evidence="2 3">Franzen</strain>
    </source>
</reference>
<dbReference type="EMBL" id="RCSS01000087">
    <property type="protein sequence ID" value="RVD93097.1"/>
    <property type="molecule type" value="Genomic_DNA"/>
</dbReference>
<accession>A0A437AQ07</accession>
<comment type="caution">
    <text evidence="2">The sequence shown here is derived from an EMBL/GenBank/DDBJ whole genome shotgun (WGS) entry which is preliminary data.</text>
</comment>